<evidence type="ECO:0000256" key="2">
    <source>
        <dbReference type="ARBA" id="ARBA00022448"/>
    </source>
</evidence>
<dbReference type="AlphaFoldDB" id="A0A0D6MM42"/>
<dbReference type="STRING" id="1231623.Tasa_029_007"/>
<feature type="transmembrane region" description="Helical" evidence="7">
    <location>
        <begin position="182"/>
        <end position="202"/>
    </location>
</feature>
<feature type="transmembrane region" description="Helical" evidence="7">
    <location>
        <begin position="240"/>
        <end position="266"/>
    </location>
</feature>
<evidence type="ECO:0000256" key="8">
    <source>
        <dbReference type="SAM" id="SignalP"/>
    </source>
</evidence>
<dbReference type="EMBL" id="BALE01000029">
    <property type="protein sequence ID" value="GAN54734.1"/>
    <property type="molecule type" value="Genomic_DNA"/>
</dbReference>
<keyword evidence="2 7" id="KW-0813">Transport</keyword>
<evidence type="ECO:0000259" key="9">
    <source>
        <dbReference type="PROSITE" id="PS50928"/>
    </source>
</evidence>
<keyword evidence="8" id="KW-0732">Signal</keyword>
<dbReference type="PROSITE" id="PS50928">
    <property type="entry name" value="ABC_TM1"/>
    <property type="match status" value="1"/>
</dbReference>
<feature type="transmembrane region" description="Helical" evidence="7">
    <location>
        <begin position="286"/>
        <end position="312"/>
    </location>
</feature>
<reference evidence="10 11" key="1">
    <citation type="submission" date="2012-10" db="EMBL/GenBank/DDBJ databases">
        <title>Genome sequencing of Tanticharoenia sakaeratensis NBRC 103193.</title>
        <authorList>
            <person name="Azuma Y."/>
            <person name="Hadano H."/>
            <person name="Hirakawa H."/>
            <person name="Matsushita K."/>
        </authorList>
    </citation>
    <scope>NUCLEOTIDE SEQUENCE [LARGE SCALE GENOMIC DNA]</scope>
    <source>
        <strain evidence="10 11">NBRC 103193</strain>
    </source>
</reference>
<dbReference type="RefSeq" id="WP_048849314.1">
    <property type="nucleotide sequence ID" value="NZ_BALE01000029.1"/>
</dbReference>
<keyword evidence="6 7" id="KW-0472">Membrane</keyword>
<comment type="subcellular location">
    <subcellularLocation>
        <location evidence="1 7">Cell membrane</location>
        <topology evidence="1 7">Multi-pass membrane protein</topology>
    </subcellularLocation>
</comment>
<evidence type="ECO:0000256" key="4">
    <source>
        <dbReference type="ARBA" id="ARBA00022692"/>
    </source>
</evidence>
<keyword evidence="11" id="KW-1185">Reference proteome</keyword>
<dbReference type="InterPro" id="IPR045621">
    <property type="entry name" value="BPD_transp_1_N"/>
</dbReference>
<dbReference type="GO" id="GO:0005886">
    <property type="term" value="C:plasma membrane"/>
    <property type="evidence" value="ECO:0007669"/>
    <property type="project" value="UniProtKB-SubCell"/>
</dbReference>
<dbReference type="CDD" id="cd06261">
    <property type="entry name" value="TM_PBP2"/>
    <property type="match status" value="1"/>
</dbReference>
<proteinExistence type="inferred from homology"/>
<dbReference type="SUPFAM" id="SSF161098">
    <property type="entry name" value="MetI-like"/>
    <property type="match status" value="1"/>
</dbReference>
<dbReference type="Pfam" id="PF00528">
    <property type="entry name" value="BPD_transp_1"/>
    <property type="match status" value="1"/>
</dbReference>
<feature type="domain" description="ABC transmembrane type-1" evidence="9">
    <location>
        <begin position="111"/>
        <end position="309"/>
    </location>
</feature>
<evidence type="ECO:0000313" key="11">
    <source>
        <dbReference type="Proteomes" id="UP000032679"/>
    </source>
</evidence>
<accession>A0A0D6MM42</accession>
<keyword evidence="4 7" id="KW-0812">Transmembrane</keyword>
<evidence type="ECO:0000256" key="1">
    <source>
        <dbReference type="ARBA" id="ARBA00004651"/>
    </source>
</evidence>
<keyword evidence="5 7" id="KW-1133">Transmembrane helix</keyword>
<evidence type="ECO:0000256" key="6">
    <source>
        <dbReference type="ARBA" id="ARBA00023136"/>
    </source>
</evidence>
<dbReference type="InterPro" id="IPR000515">
    <property type="entry name" value="MetI-like"/>
</dbReference>
<evidence type="ECO:0000313" key="10">
    <source>
        <dbReference type="EMBL" id="GAN54734.1"/>
    </source>
</evidence>
<dbReference type="Pfam" id="PF19300">
    <property type="entry name" value="BPD_transp_1_N"/>
    <property type="match status" value="1"/>
</dbReference>
<protein>
    <submittedName>
        <fullName evidence="10">Oligopeptide transporter permease protein OppB</fullName>
    </submittedName>
</protein>
<dbReference type="Proteomes" id="UP000032679">
    <property type="component" value="Unassembled WGS sequence"/>
</dbReference>
<dbReference type="InterPro" id="IPR035906">
    <property type="entry name" value="MetI-like_sf"/>
</dbReference>
<evidence type="ECO:0000256" key="3">
    <source>
        <dbReference type="ARBA" id="ARBA00022475"/>
    </source>
</evidence>
<feature type="transmembrane region" description="Helical" evidence="7">
    <location>
        <begin position="150"/>
        <end position="170"/>
    </location>
</feature>
<dbReference type="OrthoDB" id="9807402at2"/>
<gene>
    <name evidence="10" type="ORF">Tasa_029_007</name>
</gene>
<feature type="chain" id="PRO_5002308146" evidence="8">
    <location>
        <begin position="39"/>
        <end position="321"/>
    </location>
</feature>
<evidence type="ECO:0000256" key="5">
    <source>
        <dbReference type="ARBA" id="ARBA00022989"/>
    </source>
</evidence>
<sequence>MTALSRRTWPFGLIARKIARRLANAVLVLLAAASLAFAALHLTPGDPVTAILGGGTQTPSPETIAAARHEYGLDRPISVQFGLYIARLASGNLGQSFSQHMPVADVLRAQGPATLALMASALLTAWLLAVLSIVFAVGRRTTAFARTTETFFAGLPQFWLAILLLWALGFELQIFPPAGNRGLRSLVLPTLSLAIPLGGFLARVMRDSFDLALHEPFILTARARGTPEWLIRLRHALRHALLPGISLSAWAVGALVGNGVVIEMIFSRRGIGRELFLAVMTHDMPLVSGIILFIALVYILAGIATDALYVVVDPRLKATRS</sequence>
<comment type="similarity">
    <text evidence="7">Belongs to the binding-protein-dependent transport system permease family.</text>
</comment>
<feature type="transmembrane region" description="Helical" evidence="7">
    <location>
        <begin position="115"/>
        <end position="138"/>
    </location>
</feature>
<dbReference type="GO" id="GO:0071916">
    <property type="term" value="F:dipeptide transmembrane transporter activity"/>
    <property type="evidence" value="ECO:0007669"/>
    <property type="project" value="TreeGrafter"/>
</dbReference>
<feature type="signal peptide" evidence="8">
    <location>
        <begin position="1"/>
        <end position="38"/>
    </location>
</feature>
<dbReference type="PANTHER" id="PTHR43163">
    <property type="entry name" value="DIPEPTIDE TRANSPORT SYSTEM PERMEASE PROTEIN DPPB-RELATED"/>
    <property type="match status" value="1"/>
</dbReference>
<organism evidence="10 11">
    <name type="scientific">Tanticharoenia sakaeratensis NBRC 103193</name>
    <dbReference type="NCBI Taxonomy" id="1231623"/>
    <lineage>
        <taxon>Bacteria</taxon>
        <taxon>Pseudomonadati</taxon>
        <taxon>Pseudomonadota</taxon>
        <taxon>Alphaproteobacteria</taxon>
        <taxon>Acetobacterales</taxon>
        <taxon>Acetobacteraceae</taxon>
        <taxon>Tanticharoenia</taxon>
    </lineage>
</organism>
<evidence type="ECO:0000256" key="7">
    <source>
        <dbReference type="RuleBase" id="RU363032"/>
    </source>
</evidence>
<dbReference type="PANTHER" id="PTHR43163:SF6">
    <property type="entry name" value="DIPEPTIDE TRANSPORT SYSTEM PERMEASE PROTEIN DPPB-RELATED"/>
    <property type="match status" value="1"/>
</dbReference>
<comment type="caution">
    <text evidence="10">The sequence shown here is derived from an EMBL/GenBank/DDBJ whole genome shotgun (WGS) entry which is preliminary data.</text>
</comment>
<name>A0A0D6MM42_9PROT</name>
<keyword evidence="3" id="KW-1003">Cell membrane</keyword>